<dbReference type="AlphaFoldDB" id="A0A2P2PVW3"/>
<reference evidence="1" key="1">
    <citation type="submission" date="2018-02" db="EMBL/GenBank/DDBJ databases">
        <title>Rhizophora mucronata_Transcriptome.</title>
        <authorList>
            <person name="Meera S.P."/>
            <person name="Sreeshan A."/>
            <person name="Augustine A."/>
        </authorList>
    </citation>
    <scope>NUCLEOTIDE SEQUENCE</scope>
    <source>
        <tissue evidence="1">Leaf</tissue>
    </source>
</reference>
<dbReference type="EMBL" id="GGEC01078400">
    <property type="protein sequence ID" value="MBX58884.1"/>
    <property type="molecule type" value="Transcribed_RNA"/>
</dbReference>
<accession>A0A2P2PVW3</accession>
<protein>
    <submittedName>
        <fullName evidence="1">Uncharacterized protein</fullName>
    </submittedName>
</protein>
<proteinExistence type="predicted"/>
<name>A0A2P2PVW3_RHIMU</name>
<organism evidence="1">
    <name type="scientific">Rhizophora mucronata</name>
    <name type="common">Asiatic mangrove</name>
    <dbReference type="NCBI Taxonomy" id="61149"/>
    <lineage>
        <taxon>Eukaryota</taxon>
        <taxon>Viridiplantae</taxon>
        <taxon>Streptophyta</taxon>
        <taxon>Embryophyta</taxon>
        <taxon>Tracheophyta</taxon>
        <taxon>Spermatophyta</taxon>
        <taxon>Magnoliopsida</taxon>
        <taxon>eudicotyledons</taxon>
        <taxon>Gunneridae</taxon>
        <taxon>Pentapetalae</taxon>
        <taxon>rosids</taxon>
        <taxon>fabids</taxon>
        <taxon>Malpighiales</taxon>
        <taxon>Rhizophoraceae</taxon>
        <taxon>Rhizophora</taxon>
    </lineage>
</organism>
<evidence type="ECO:0000313" key="1">
    <source>
        <dbReference type="EMBL" id="MBX58884.1"/>
    </source>
</evidence>
<sequence length="24" mass="2925">MLMTKYLTQCREKIPCHRDLKTSQ</sequence>